<name>W9H1I1_9PROT</name>
<dbReference type="PANTHER" id="PTHR47964">
    <property type="entry name" value="ATP-DEPENDENT DNA HELICASE HOMOLOG RECG, CHLOROPLASTIC"/>
    <property type="match status" value="1"/>
</dbReference>
<dbReference type="PROSITE" id="PS51192">
    <property type="entry name" value="HELICASE_ATP_BIND_1"/>
    <property type="match status" value="1"/>
</dbReference>
<dbReference type="SMART" id="SM00487">
    <property type="entry name" value="DEXDc"/>
    <property type="match status" value="1"/>
</dbReference>
<dbReference type="InterPro" id="IPR004576">
    <property type="entry name" value="Mfd"/>
</dbReference>
<dbReference type="Gene3D" id="3.40.50.11180">
    <property type="match status" value="2"/>
</dbReference>
<keyword evidence="1 9" id="KW-0963">Cytoplasm</keyword>
<feature type="domain" description="Helicase ATP-binding" evidence="10">
    <location>
        <begin position="617"/>
        <end position="778"/>
    </location>
</feature>
<dbReference type="Proteomes" id="UP000019486">
    <property type="component" value="Unassembled WGS sequence"/>
</dbReference>
<sequence>MDDNLVSRLVPELALDRACRRVVAGAPEGCDALLLGDLVRRAPSGTLLHIARDARHLARLRRALAFFAPDVEVLPLLAWDCAPYERRSVSAKVAARRVDTLLKLGRPAEGPRVVLVTAAGFLRRLPPQGALEAATFRAVPGDAVEEPLRRFLLRNGYAPAEAVRDPGDFLWDDDRVEILPPGARRSITLDLINDGLDAVWEQPGGVELERLDLPPMSEVALTDDGIARFQANYVELFGKPEGNDPLLAAVVQGRRLNGVEHWLPLFHGTTETLCEYLPGCPVTLDECAEVDRDDHLDQIADAFQASRTIGGITEKAHLPVYRPLPPERVFLDAADWDACLEPRAVTLFRASPPEEGEDVADGGARSGPLFHGGDGGDGAKALADHVEYLRESGARVIFAVERDVQHAALKRRVGLPDLPSAETFGEVDRLTVATLPVARGFAIGDLHVIARADIIKSERRIAAEPGGGQPGDPLSGMEPVTVGDLVVHAEHGVGLCEGLETLNAGDAPHDCLRLTYRQGDKLFVPVENMDLLSRFGTPGETIQLDKLGGAAWANRLERIREILRDAARDLMATAAKRSLAMVEPIVPKVAAYRRFKSRFPYTETEDQQAAIDDVLADLASGKVMDRLVVGDVGFGKTEVALRAAFAVASCGRQVAVVAPTTPLARQHADEFRDRFAGTGIGIAELTGSRSAEERREARRLIADGEALIAVGTQALLSEGVHFADLGLLVLDEEQRLGVKQKERLKEAADGVHVLTMTATPIPRTLQLALAGLRDLSMIGTAPVERQPVRTRVLAYDGDVIRQALTRERERGGQSFYVCPRLADLDLVADRLGAMLPDLVVARAHGKMEPGELDDAITNFVRGGADVLLATNIIEAGLNIPNANTLIVHRADMFGLAQLHQLRGRVGRGSARAYAWLTVESEKDLSEAARRRLDAISTLTDPGVGFSVASQDLDLRGGGNLLGEEQSGTIRAVGVELFQEMLRQAIEAVRAGREPEEPWTPRISLGVPVLIPESYVADLDERMALYRSIATLETAEAAKAFSADLAARRGAVPPEVRTLLGLGELKRLCREAGVEQIDVGPRGALITFRQEASQEAAQRDPARFQAFLERHQGTRPREDGKVVVPLAETKDSDRLDAARGLLEELREL</sequence>
<evidence type="ECO:0000259" key="10">
    <source>
        <dbReference type="PROSITE" id="PS51192"/>
    </source>
</evidence>
<dbReference type="Pfam" id="PF00270">
    <property type="entry name" value="DEAD"/>
    <property type="match status" value="1"/>
</dbReference>
<evidence type="ECO:0000256" key="1">
    <source>
        <dbReference type="ARBA" id="ARBA00022490"/>
    </source>
</evidence>
<evidence type="ECO:0000256" key="8">
    <source>
        <dbReference type="ARBA" id="ARBA00023204"/>
    </source>
</evidence>
<dbReference type="GO" id="GO:0005524">
    <property type="term" value="F:ATP binding"/>
    <property type="evidence" value="ECO:0007669"/>
    <property type="project" value="UniProtKB-UniRule"/>
</dbReference>
<evidence type="ECO:0000313" key="12">
    <source>
        <dbReference type="EMBL" id="EWY39929.1"/>
    </source>
</evidence>
<evidence type="ECO:0000259" key="11">
    <source>
        <dbReference type="PROSITE" id="PS51194"/>
    </source>
</evidence>
<dbReference type="PROSITE" id="PS51194">
    <property type="entry name" value="HELICASE_CTER"/>
    <property type="match status" value="1"/>
</dbReference>
<dbReference type="GO" id="GO:0006355">
    <property type="term" value="P:regulation of DNA-templated transcription"/>
    <property type="evidence" value="ECO:0007669"/>
    <property type="project" value="UniProtKB-UniRule"/>
</dbReference>
<protein>
    <recommendedName>
        <fullName evidence="9">Transcription-repair-coupling factor</fullName>
        <shortName evidence="9">TRCF</shortName>
        <ecNumber evidence="9">3.6.4.-</ecNumber>
    </recommendedName>
</protein>
<evidence type="ECO:0000256" key="9">
    <source>
        <dbReference type="HAMAP-Rule" id="MF_00969"/>
    </source>
</evidence>
<dbReference type="PANTHER" id="PTHR47964:SF1">
    <property type="entry name" value="ATP-DEPENDENT DNA HELICASE HOMOLOG RECG, CHLOROPLASTIC"/>
    <property type="match status" value="1"/>
</dbReference>
<dbReference type="GO" id="GO:0016787">
    <property type="term" value="F:hydrolase activity"/>
    <property type="evidence" value="ECO:0007669"/>
    <property type="project" value="UniProtKB-KW"/>
</dbReference>
<dbReference type="Gene3D" id="3.40.50.300">
    <property type="entry name" value="P-loop containing nucleotide triphosphate hydrolases"/>
    <property type="match status" value="2"/>
</dbReference>
<keyword evidence="6 9" id="KW-0067">ATP-binding</keyword>
<dbReference type="RefSeq" id="WP_051512330.1">
    <property type="nucleotide sequence ID" value="NZ_AVFL01000009.1"/>
</dbReference>
<dbReference type="InterPro" id="IPR027417">
    <property type="entry name" value="P-loop_NTPase"/>
</dbReference>
<feature type="domain" description="Helicase C-terminal" evidence="11">
    <location>
        <begin position="799"/>
        <end position="953"/>
    </location>
</feature>
<dbReference type="GO" id="GO:0005737">
    <property type="term" value="C:cytoplasm"/>
    <property type="evidence" value="ECO:0007669"/>
    <property type="project" value="UniProtKB-SubCell"/>
</dbReference>
<keyword evidence="8 9" id="KW-0234">DNA repair</keyword>
<dbReference type="InterPro" id="IPR014001">
    <property type="entry name" value="Helicase_ATP-bd"/>
</dbReference>
<dbReference type="STRING" id="1385369.N825_02725"/>
<keyword evidence="7 9" id="KW-0238">DNA-binding</keyword>
<dbReference type="Pfam" id="PF03461">
    <property type="entry name" value="TRCF"/>
    <property type="match status" value="1"/>
</dbReference>
<proteinExistence type="inferred from homology"/>
<dbReference type="SMART" id="SM00490">
    <property type="entry name" value="HELICc"/>
    <property type="match status" value="1"/>
</dbReference>
<evidence type="ECO:0000313" key="13">
    <source>
        <dbReference type="Proteomes" id="UP000019486"/>
    </source>
</evidence>
<organism evidence="12 13">
    <name type="scientific">Skermanella stibiiresistens SB22</name>
    <dbReference type="NCBI Taxonomy" id="1385369"/>
    <lineage>
        <taxon>Bacteria</taxon>
        <taxon>Pseudomonadati</taxon>
        <taxon>Pseudomonadota</taxon>
        <taxon>Alphaproteobacteria</taxon>
        <taxon>Rhodospirillales</taxon>
        <taxon>Azospirillaceae</taxon>
        <taxon>Skermanella</taxon>
    </lineage>
</organism>
<accession>W9H1I1</accession>
<evidence type="ECO:0000256" key="3">
    <source>
        <dbReference type="ARBA" id="ARBA00022763"/>
    </source>
</evidence>
<dbReference type="Pfam" id="PF00271">
    <property type="entry name" value="Helicase_C"/>
    <property type="match status" value="1"/>
</dbReference>
<dbReference type="EC" id="3.6.4.-" evidence="9"/>
<dbReference type="GO" id="GO:0003684">
    <property type="term" value="F:damaged DNA binding"/>
    <property type="evidence" value="ECO:0007669"/>
    <property type="project" value="InterPro"/>
</dbReference>
<comment type="function">
    <text evidence="9">Couples transcription and DNA repair by recognizing RNA polymerase (RNAP) stalled at DNA lesions. Mediates ATP-dependent release of RNAP and its truncated transcript from the DNA, and recruitment of nucleotide excision repair machinery to the damaged site.</text>
</comment>
<comment type="similarity">
    <text evidence="9">In the C-terminal section; belongs to the helicase family. RecG subfamily.</text>
</comment>
<dbReference type="InterPro" id="IPR005118">
    <property type="entry name" value="TRCF_C"/>
</dbReference>
<dbReference type="EMBL" id="AVFL01000009">
    <property type="protein sequence ID" value="EWY39929.1"/>
    <property type="molecule type" value="Genomic_DNA"/>
</dbReference>
<dbReference type="SUPFAM" id="SSF141259">
    <property type="entry name" value="CarD-like"/>
    <property type="match status" value="1"/>
</dbReference>
<dbReference type="SMART" id="SM00982">
    <property type="entry name" value="TRCF"/>
    <property type="match status" value="1"/>
</dbReference>
<dbReference type="AlphaFoldDB" id="W9H1I1"/>
<dbReference type="Gene3D" id="2.40.10.170">
    <property type="match status" value="1"/>
</dbReference>
<dbReference type="PATRIC" id="fig|1385369.3.peg.2787"/>
<dbReference type="InterPro" id="IPR047112">
    <property type="entry name" value="RecG/Mfd"/>
</dbReference>
<keyword evidence="13" id="KW-1185">Reference proteome</keyword>
<dbReference type="InterPro" id="IPR011545">
    <property type="entry name" value="DEAD/DEAH_box_helicase_dom"/>
</dbReference>
<dbReference type="Gene3D" id="3.90.1150.50">
    <property type="entry name" value="Transcription-repair-coupling factor, D7 domain"/>
    <property type="match status" value="1"/>
</dbReference>
<gene>
    <name evidence="9" type="primary">mfd</name>
    <name evidence="12" type="ORF">N825_02725</name>
</gene>
<dbReference type="Pfam" id="PF02559">
    <property type="entry name" value="CarD_TRCF_RID"/>
    <property type="match status" value="1"/>
</dbReference>
<dbReference type="SUPFAM" id="SSF143517">
    <property type="entry name" value="TRCF domain-like"/>
    <property type="match status" value="1"/>
</dbReference>
<evidence type="ECO:0000256" key="6">
    <source>
        <dbReference type="ARBA" id="ARBA00022840"/>
    </source>
</evidence>
<keyword evidence="4 9" id="KW-0378">Hydrolase</keyword>
<evidence type="ECO:0000256" key="4">
    <source>
        <dbReference type="ARBA" id="ARBA00022801"/>
    </source>
</evidence>
<dbReference type="GO" id="GO:0003678">
    <property type="term" value="F:DNA helicase activity"/>
    <property type="evidence" value="ECO:0007669"/>
    <property type="project" value="TreeGrafter"/>
</dbReference>
<evidence type="ECO:0000256" key="5">
    <source>
        <dbReference type="ARBA" id="ARBA00022806"/>
    </source>
</evidence>
<dbReference type="InterPro" id="IPR037235">
    <property type="entry name" value="TRCF-like_C_D7"/>
</dbReference>
<keyword evidence="3 9" id="KW-0227">DNA damage</keyword>
<dbReference type="HAMAP" id="MF_00969">
    <property type="entry name" value="TRCF"/>
    <property type="match status" value="1"/>
</dbReference>
<dbReference type="InterPro" id="IPR001650">
    <property type="entry name" value="Helicase_C-like"/>
</dbReference>
<dbReference type="CDD" id="cd17991">
    <property type="entry name" value="DEXHc_TRCF"/>
    <property type="match status" value="1"/>
</dbReference>
<dbReference type="InterPro" id="IPR003711">
    <property type="entry name" value="CarD-like/TRCF_RID"/>
</dbReference>
<dbReference type="InterPro" id="IPR036101">
    <property type="entry name" value="CarD-like/TRCF_RID_sf"/>
</dbReference>
<reference evidence="12 13" key="1">
    <citation type="submission" date="2013-08" db="EMBL/GenBank/DDBJ databases">
        <title>The genome sequence of Skermanella stibiiresistens.</title>
        <authorList>
            <person name="Zhu W."/>
            <person name="Wang G."/>
        </authorList>
    </citation>
    <scope>NUCLEOTIDE SEQUENCE [LARGE SCALE GENOMIC DNA]</scope>
    <source>
        <strain evidence="12 13">SB22</strain>
    </source>
</reference>
<dbReference type="SUPFAM" id="SSF52540">
    <property type="entry name" value="P-loop containing nucleoside triphosphate hydrolases"/>
    <property type="match status" value="3"/>
</dbReference>
<comment type="caution">
    <text evidence="12">The sequence shown here is derived from an EMBL/GenBank/DDBJ whole genome shotgun (WGS) entry which is preliminary data.</text>
</comment>
<keyword evidence="5" id="KW-0347">Helicase</keyword>
<keyword evidence="2 9" id="KW-0547">Nucleotide-binding</keyword>
<evidence type="ECO:0000256" key="7">
    <source>
        <dbReference type="ARBA" id="ARBA00023125"/>
    </source>
</evidence>
<dbReference type="GO" id="GO:0000716">
    <property type="term" value="P:transcription-coupled nucleotide-excision repair, DNA damage recognition"/>
    <property type="evidence" value="ECO:0007669"/>
    <property type="project" value="UniProtKB-UniRule"/>
</dbReference>
<comment type="subcellular location">
    <subcellularLocation>
        <location evidence="9">Cytoplasm</location>
    </subcellularLocation>
</comment>
<evidence type="ECO:0000256" key="2">
    <source>
        <dbReference type="ARBA" id="ARBA00022741"/>
    </source>
</evidence>
<dbReference type="SMART" id="SM01058">
    <property type="entry name" value="CarD_TRCF"/>
    <property type="match status" value="1"/>
</dbReference>
<comment type="similarity">
    <text evidence="9">In the N-terminal section; belongs to the UvrB family.</text>
</comment>